<proteinExistence type="predicted"/>
<dbReference type="SUPFAM" id="SSF144083">
    <property type="entry name" value="Magnesium transport protein CorA, transmembrane region"/>
    <property type="match status" value="1"/>
</dbReference>
<reference evidence="6" key="1">
    <citation type="journal article" date="2022" name="bioRxiv">
        <title>Deciphering the potential niche of two novel black yeast fungi from a biological soil crust based on their genomes, phenotypes, and melanin regulation.</title>
        <authorList>
            <consortium name="DOE Joint Genome Institute"/>
            <person name="Carr E.C."/>
            <person name="Barton Q."/>
            <person name="Grambo S."/>
            <person name="Sullivan M."/>
            <person name="Renfro C.M."/>
            <person name="Kuo A."/>
            <person name="Pangilinan J."/>
            <person name="Lipzen A."/>
            <person name="Keymanesh K."/>
            <person name="Savage E."/>
            <person name="Barry K."/>
            <person name="Grigoriev I.V."/>
            <person name="Riekhof W.R."/>
            <person name="Harris S.S."/>
        </authorList>
    </citation>
    <scope>NUCLEOTIDE SEQUENCE</scope>
    <source>
        <strain evidence="6">JF 03-4F</strain>
    </source>
</reference>
<sequence>MSVSTSSSVAEGIRLNRLLSGATEVGSTATQNNPQEQGTLLKEESYSFFSTLLTAKSVKSPLILRPWNPHLLEQTFSNENNFRATSEVGVLRIDQHGTSWSPALSDEEISHHWKSPTPSSSPSVDTSCPEHTLVVFFIHLEFEKAAQYERKASISRQCLQDLTAHIGVHDAAVQNLLGRPDYWSAFWRRKDIQGKQAVGYEFYCQHPRWLQIGRYDKKVHRAPCSVYLHHDATLNTSYYVISAAANDSCMTGLLEEMGVPEQKTSYFTSTTSQATGDPFLIHAIVSGYAYQQSTQYLADVRGRLMAEIAEVNNYSKESYAAPRPGEPGAHDGRKKLESITKNLHLVSQTCDTGIANADMSIMLCKEMLDAYAAFSKSDTLQGPPLEPRRQLQDSLGWVLKTWHCQKNWLISYKARKDTAMNFVYNLVTQQDNSVNIDIAHETARHSSSMHAITILTLVFLPGTFLAGAFGSGIFNKQDVHGISNIFWPFIYTLIPLTFVTLGLWFWRGRLERFYKWRQERLLKMKRVKDLEGGIETDTNGAPGRTA</sequence>
<dbReference type="EMBL" id="MU404354">
    <property type="protein sequence ID" value="KAI1613105.1"/>
    <property type="molecule type" value="Genomic_DNA"/>
</dbReference>
<comment type="caution">
    <text evidence="6">The sequence shown here is derived from an EMBL/GenBank/DDBJ whole genome shotgun (WGS) entry which is preliminary data.</text>
</comment>
<evidence type="ECO:0000313" key="6">
    <source>
        <dbReference type="EMBL" id="KAI1613105.1"/>
    </source>
</evidence>
<keyword evidence="3 5" id="KW-1133">Transmembrane helix</keyword>
<organism evidence="6 7">
    <name type="scientific">Exophiala viscosa</name>
    <dbReference type="NCBI Taxonomy" id="2486360"/>
    <lineage>
        <taxon>Eukaryota</taxon>
        <taxon>Fungi</taxon>
        <taxon>Dikarya</taxon>
        <taxon>Ascomycota</taxon>
        <taxon>Pezizomycotina</taxon>
        <taxon>Eurotiomycetes</taxon>
        <taxon>Chaetothyriomycetidae</taxon>
        <taxon>Chaetothyriales</taxon>
        <taxon>Herpotrichiellaceae</taxon>
        <taxon>Exophiala</taxon>
    </lineage>
</organism>
<dbReference type="Proteomes" id="UP001203852">
    <property type="component" value="Unassembled WGS sequence"/>
</dbReference>
<dbReference type="InterPro" id="IPR045863">
    <property type="entry name" value="CorA_TM1_TM2"/>
</dbReference>
<evidence type="ECO:0000256" key="5">
    <source>
        <dbReference type="SAM" id="Phobius"/>
    </source>
</evidence>
<dbReference type="AlphaFoldDB" id="A0AAN6IDJ0"/>
<evidence type="ECO:0000256" key="2">
    <source>
        <dbReference type="ARBA" id="ARBA00022692"/>
    </source>
</evidence>
<name>A0AAN6IDJ0_9EURO</name>
<comment type="subcellular location">
    <subcellularLocation>
        <location evidence="1">Membrane</location>
        <topology evidence="1">Multi-pass membrane protein</topology>
    </subcellularLocation>
</comment>
<protein>
    <submittedName>
        <fullName evidence="6">Uncharacterized protein</fullName>
    </submittedName>
</protein>
<evidence type="ECO:0000256" key="1">
    <source>
        <dbReference type="ARBA" id="ARBA00004141"/>
    </source>
</evidence>
<accession>A0AAN6IDJ0</accession>
<evidence type="ECO:0000313" key="7">
    <source>
        <dbReference type="Proteomes" id="UP001203852"/>
    </source>
</evidence>
<dbReference type="Gene3D" id="1.20.58.340">
    <property type="entry name" value="Magnesium transport protein CorA, transmembrane region"/>
    <property type="match status" value="1"/>
</dbReference>
<evidence type="ECO:0000256" key="3">
    <source>
        <dbReference type="ARBA" id="ARBA00022989"/>
    </source>
</evidence>
<keyword evidence="2 5" id="KW-0812">Transmembrane</keyword>
<evidence type="ECO:0000256" key="4">
    <source>
        <dbReference type="ARBA" id="ARBA00023136"/>
    </source>
</evidence>
<feature type="transmembrane region" description="Helical" evidence="5">
    <location>
        <begin position="485"/>
        <end position="506"/>
    </location>
</feature>
<dbReference type="GO" id="GO:0016020">
    <property type="term" value="C:membrane"/>
    <property type="evidence" value="ECO:0007669"/>
    <property type="project" value="UniProtKB-SubCell"/>
</dbReference>
<feature type="transmembrane region" description="Helical" evidence="5">
    <location>
        <begin position="451"/>
        <end position="473"/>
    </location>
</feature>
<keyword evidence="4 5" id="KW-0472">Membrane</keyword>
<keyword evidence="7" id="KW-1185">Reference proteome</keyword>
<gene>
    <name evidence="6" type="ORF">EDD36DRAFT_488149</name>
</gene>